<evidence type="ECO:0000313" key="2">
    <source>
        <dbReference type="Proteomes" id="UP000053110"/>
    </source>
</evidence>
<evidence type="ECO:0000313" key="1">
    <source>
        <dbReference type="EMBL" id="EPQ62169.1"/>
    </source>
</evidence>
<organism evidence="1 2">
    <name type="scientific">Blumeria graminis f. sp. tritici 96224</name>
    <dbReference type="NCBI Taxonomy" id="1268274"/>
    <lineage>
        <taxon>Eukaryota</taxon>
        <taxon>Fungi</taxon>
        <taxon>Dikarya</taxon>
        <taxon>Ascomycota</taxon>
        <taxon>Pezizomycotina</taxon>
        <taxon>Leotiomycetes</taxon>
        <taxon>Erysiphales</taxon>
        <taxon>Erysiphaceae</taxon>
        <taxon>Blumeria</taxon>
    </lineage>
</organism>
<reference evidence="2" key="1">
    <citation type="journal article" date="2013" name="Nat. Genet.">
        <title>The wheat powdery mildew genome shows the unique evolution of an obligate biotroph.</title>
        <authorList>
            <person name="Wicker T."/>
            <person name="Oberhaensli S."/>
            <person name="Parlange F."/>
            <person name="Buchmann J.P."/>
            <person name="Shatalina M."/>
            <person name="Roffler S."/>
            <person name="Ben-David R."/>
            <person name="Dolezel J."/>
            <person name="Simkova H."/>
            <person name="Schulze-Lefert P."/>
            <person name="Spanu P.D."/>
            <person name="Bruggmann R."/>
            <person name="Amselem J."/>
            <person name="Quesneville H."/>
            <person name="Ver Loren van Themaat E."/>
            <person name="Paape T."/>
            <person name="Shimizu K.K."/>
            <person name="Keller B."/>
        </authorList>
    </citation>
    <scope>NUCLEOTIDE SEQUENCE [LARGE SCALE GENOMIC DNA]</scope>
    <source>
        <strain evidence="2">96224</strain>
    </source>
</reference>
<name>A0A656KFF7_BLUGR</name>
<gene>
    <name evidence="1" type="ORF">BGT96224_Ac30889</name>
</gene>
<dbReference type="EMBL" id="KE375186">
    <property type="protein sequence ID" value="EPQ62169.1"/>
    <property type="molecule type" value="Genomic_DNA"/>
</dbReference>
<sequence length="108" mass="12320">MKLTTLEDSWQMFPAEWAQTEFVLGFCYYKEKNAVKLQEARVKLQTPELAVSQPEARNSNESPIRQLSIPAPISVSSINGYYTEISENLLNRSPYPKSTSYAAQFHSK</sequence>
<protein>
    <submittedName>
        <fullName evidence="1">Uncharacterized protein</fullName>
    </submittedName>
</protein>
<accession>A0A656KFF7</accession>
<dbReference type="Proteomes" id="UP000053110">
    <property type="component" value="Unassembled WGS sequence"/>
</dbReference>
<proteinExistence type="predicted"/>
<dbReference type="AlphaFoldDB" id="A0A656KFF7"/>